<dbReference type="PANTHER" id="PTHR34448">
    <property type="entry name" value="AMINOPEPTIDASE"/>
    <property type="match status" value="1"/>
</dbReference>
<protein>
    <recommendedName>
        <fullName evidence="3">Peptidase M29 aminopeptidase II</fullName>
    </recommendedName>
</protein>
<sequence>MLTDRIEGKWIDSFSRVFSLCGVNRGTLVGIVSESQSRAVSVHLAELACHRLGAVFHHIILPTPAQSAPVPVRSTGATMALMGQIAAVASLKACEVVIDLTVEGMVHAEELAEIQSDGARLMMISNEHPEVLERLEPDPDLEEVVDLGISLLKKAKTMKVTSAAGTDLTIDVTNAPTGGTPGFTRARSGVAHWPGGLCLCFPQEGTINGKIVMAPGDMNLTFKRYLEHSIVLQVEDDYLTGIEGDNLDADLFRSYLAAWDDPVAYGFSHVGWGLNPRARWESLVCYDRGDIHCTEFRAFAGNFLFSTGSNQEAGRFTEGHFDLPLRNCSISLDGLEVVDRGMLSGPFSQSV</sequence>
<organism evidence="2">
    <name type="scientific">marine metagenome</name>
    <dbReference type="NCBI Taxonomy" id="408172"/>
    <lineage>
        <taxon>unclassified sequences</taxon>
        <taxon>metagenomes</taxon>
        <taxon>ecological metagenomes</taxon>
    </lineage>
</organism>
<dbReference type="Pfam" id="PF26233">
    <property type="entry name" value="NicX"/>
    <property type="match status" value="1"/>
</dbReference>
<evidence type="ECO:0000256" key="1">
    <source>
        <dbReference type="ARBA" id="ARBA00022723"/>
    </source>
</evidence>
<proteinExistence type="predicted"/>
<evidence type="ECO:0000313" key="2">
    <source>
        <dbReference type="EMBL" id="SVB43233.1"/>
    </source>
</evidence>
<name>A0A382DZV5_9ZZZZ</name>
<reference evidence="2" key="1">
    <citation type="submission" date="2018-05" db="EMBL/GenBank/DDBJ databases">
        <authorList>
            <person name="Lanie J.A."/>
            <person name="Ng W.-L."/>
            <person name="Kazmierczak K.M."/>
            <person name="Andrzejewski T.M."/>
            <person name="Davidsen T.M."/>
            <person name="Wayne K.J."/>
            <person name="Tettelin H."/>
            <person name="Glass J.I."/>
            <person name="Rusch D."/>
            <person name="Podicherti R."/>
            <person name="Tsui H.-C.T."/>
            <person name="Winkler M.E."/>
        </authorList>
    </citation>
    <scope>NUCLEOTIDE SEQUENCE</scope>
</reference>
<dbReference type="InterPro" id="IPR052170">
    <property type="entry name" value="M29_Exopeptidase"/>
</dbReference>
<evidence type="ECO:0008006" key="3">
    <source>
        <dbReference type="Google" id="ProtNLM"/>
    </source>
</evidence>
<dbReference type="EMBL" id="UINC01041660">
    <property type="protein sequence ID" value="SVB43233.1"/>
    <property type="molecule type" value="Genomic_DNA"/>
</dbReference>
<dbReference type="InterPro" id="IPR058739">
    <property type="entry name" value="NicX"/>
</dbReference>
<gene>
    <name evidence="2" type="ORF">METZ01_LOCUS196087</name>
</gene>
<accession>A0A382DZV5</accession>
<keyword evidence="1" id="KW-0479">Metal-binding</keyword>
<dbReference type="GO" id="GO:0046872">
    <property type="term" value="F:metal ion binding"/>
    <property type="evidence" value="ECO:0007669"/>
    <property type="project" value="UniProtKB-KW"/>
</dbReference>
<dbReference type="PANTHER" id="PTHR34448:SF1">
    <property type="entry name" value="BLL6088 PROTEIN"/>
    <property type="match status" value="1"/>
</dbReference>
<dbReference type="AlphaFoldDB" id="A0A382DZV5"/>